<comment type="caution">
    <text evidence="2">The sequence shown here is derived from an EMBL/GenBank/DDBJ whole genome shotgun (WGS) entry which is preliminary data.</text>
</comment>
<gene>
    <name evidence="2" type="ORF">JTE90_001173</name>
</gene>
<accession>A0AAV6VGT4</accession>
<evidence type="ECO:0000256" key="1">
    <source>
        <dbReference type="SAM" id="MobiDB-lite"/>
    </source>
</evidence>
<name>A0AAV6VGT4_9ARAC</name>
<evidence type="ECO:0000313" key="3">
    <source>
        <dbReference type="Proteomes" id="UP000827092"/>
    </source>
</evidence>
<evidence type="ECO:0000313" key="2">
    <source>
        <dbReference type="EMBL" id="KAG8195942.1"/>
    </source>
</evidence>
<proteinExistence type="predicted"/>
<dbReference type="AlphaFoldDB" id="A0AAV6VGT4"/>
<protein>
    <submittedName>
        <fullName evidence="2">Uncharacterized protein</fullName>
    </submittedName>
</protein>
<feature type="compositionally biased region" description="Low complexity" evidence="1">
    <location>
        <begin position="76"/>
        <end position="87"/>
    </location>
</feature>
<feature type="compositionally biased region" description="Polar residues" evidence="1">
    <location>
        <begin position="34"/>
        <end position="73"/>
    </location>
</feature>
<organism evidence="2 3">
    <name type="scientific">Oedothorax gibbosus</name>
    <dbReference type="NCBI Taxonomy" id="931172"/>
    <lineage>
        <taxon>Eukaryota</taxon>
        <taxon>Metazoa</taxon>
        <taxon>Ecdysozoa</taxon>
        <taxon>Arthropoda</taxon>
        <taxon>Chelicerata</taxon>
        <taxon>Arachnida</taxon>
        <taxon>Araneae</taxon>
        <taxon>Araneomorphae</taxon>
        <taxon>Entelegynae</taxon>
        <taxon>Araneoidea</taxon>
        <taxon>Linyphiidae</taxon>
        <taxon>Erigoninae</taxon>
        <taxon>Oedothorax</taxon>
    </lineage>
</organism>
<sequence>MPKRKYPIITTSENIGKYFCRAANMNKCESAATCTQSSDSSTLNTEVPKSSASSTSNTEVPKSAASSTSNTEVPKSAASSNLEANSAVEDSLPKKTYNFQQSWKTGRNWLVYVNKAMFCSICQAYDKGPRINAFRDGGC</sequence>
<dbReference type="Proteomes" id="UP000827092">
    <property type="component" value="Unassembled WGS sequence"/>
</dbReference>
<reference evidence="2 3" key="1">
    <citation type="journal article" date="2022" name="Nat. Ecol. Evol.">
        <title>A masculinizing supergene underlies an exaggerated male reproductive morph in a spider.</title>
        <authorList>
            <person name="Hendrickx F."/>
            <person name="De Corte Z."/>
            <person name="Sonet G."/>
            <person name="Van Belleghem S.M."/>
            <person name="Kostlbacher S."/>
            <person name="Vangestel C."/>
        </authorList>
    </citation>
    <scope>NUCLEOTIDE SEQUENCE [LARGE SCALE GENOMIC DNA]</scope>
    <source>
        <strain evidence="2">W744_W776</strain>
    </source>
</reference>
<feature type="region of interest" description="Disordered" evidence="1">
    <location>
        <begin position="34"/>
        <end position="89"/>
    </location>
</feature>
<keyword evidence="3" id="KW-1185">Reference proteome</keyword>
<dbReference type="EMBL" id="JAFNEN010000076">
    <property type="protein sequence ID" value="KAG8195942.1"/>
    <property type="molecule type" value="Genomic_DNA"/>
</dbReference>